<gene>
    <name evidence="3" type="ORF">K493DRAFT_300572</name>
    <name evidence="2" type="ORF">K493DRAFT_308745</name>
</gene>
<evidence type="ECO:0000313" key="2">
    <source>
        <dbReference type="EMBL" id="ORX78201.1"/>
    </source>
</evidence>
<evidence type="ECO:0000256" key="1">
    <source>
        <dbReference type="SAM" id="MobiDB-lite"/>
    </source>
</evidence>
<dbReference type="AlphaFoldDB" id="A0A1Y1YGL1"/>
<feature type="region of interest" description="Disordered" evidence="1">
    <location>
        <begin position="1"/>
        <end position="24"/>
    </location>
</feature>
<organism evidence="3 4">
    <name type="scientific">Basidiobolus meristosporus CBS 931.73</name>
    <dbReference type="NCBI Taxonomy" id="1314790"/>
    <lineage>
        <taxon>Eukaryota</taxon>
        <taxon>Fungi</taxon>
        <taxon>Fungi incertae sedis</taxon>
        <taxon>Zoopagomycota</taxon>
        <taxon>Entomophthoromycotina</taxon>
        <taxon>Basidiobolomycetes</taxon>
        <taxon>Basidiobolales</taxon>
        <taxon>Basidiobolaceae</taxon>
        <taxon>Basidiobolus</taxon>
    </lineage>
</organism>
<name>A0A1Y1YGL1_9FUNG</name>
<sequence length="165" mass="18267">MCQQVPVNDLNLDTRPTSQSLSPAPGLQVDMFEPYYLNLDYGSTSQSFLPQLELHNINSPSLLHKPRLQVNKYKLTGLSPSPKPGLQDNNSTSQLPKAALLQVDKFKSITSTWTPDLQFQAYQLSLAAGQQAPVNHLNLGCRLIRQSLSPPPRLQIDTLKSITST</sequence>
<dbReference type="EMBL" id="MCFE01000138">
    <property type="protein sequence ID" value="ORX97151.1"/>
    <property type="molecule type" value="Genomic_DNA"/>
</dbReference>
<dbReference type="InParanoid" id="A0A1Y1YGL1"/>
<protein>
    <submittedName>
        <fullName evidence="3">Uncharacterized protein</fullName>
    </submittedName>
</protein>
<reference evidence="3 4" key="1">
    <citation type="submission" date="2016-07" db="EMBL/GenBank/DDBJ databases">
        <title>Pervasive Adenine N6-methylation of Active Genes in Fungi.</title>
        <authorList>
            <consortium name="DOE Joint Genome Institute"/>
            <person name="Mondo S.J."/>
            <person name="Dannebaum R.O."/>
            <person name="Kuo R.C."/>
            <person name="Labutti K."/>
            <person name="Haridas S."/>
            <person name="Kuo A."/>
            <person name="Salamov A."/>
            <person name="Ahrendt S.R."/>
            <person name="Lipzen A."/>
            <person name="Sullivan W."/>
            <person name="Andreopoulos W.B."/>
            <person name="Clum A."/>
            <person name="Lindquist E."/>
            <person name="Daum C."/>
            <person name="Ramamoorthy G.K."/>
            <person name="Gryganskyi A."/>
            <person name="Culley D."/>
            <person name="Magnuson J.K."/>
            <person name="James T.Y."/>
            <person name="O'Malley M.A."/>
            <person name="Stajich J.E."/>
            <person name="Spatafora J.W."/>
            <person name="Visel A."/>
            <person name="Grigoriev I.V."/>
        </authorList>
    </citation>
    <scope>NUCLEOTIDE SEQUENCE [LARGE SCALE GENOMIC DNA]</scope>
    <source>
        <strain evidence="3 4">CBS 931.73</strain>
    </source>
</reference>
<dbReference type="EMBL" id="MCFE01000838">
    <property type="protein sequence ID" value="ORX78201.1"/>
    <property type="molecule type" value="Genomic_DNA"/>
</dbReference>
<dbReference type="Proteomes" id="UP000193498">
    <property type="component" value="Unassembled WGS sequence"/>
</dbReference>
<evidence type="ECO:0000313" key="4">
    <source>
        <dbReference type="Proteomes" id="UP000193498"/>
    </source>
</evidence>
<keyword evidence="4" id="KW-1185">Reference proteome</keyword>
<comment type="caution">
    <text evidence="3">The sequence shown here is derived from an EMBL/GenBank/DDBJ whole genome shotgun (WGS) entry which is preliminary data.</text>
</comment>
<evidence type="ECO:0000313" key="3">
    <source>
        <dbReference type="EMBL" id="ORX97151.1"/>
    </source>
</evidence>
<proteinExistence type="predicted"/>
<accession>A0A1Y1YGL1</accession>